<dbReference type="GO" id="GO:0016787">
    <property type="term" value="F:hydrolase activity"/>
    <property type="evidence" value="ECO:0007669"/>
    <property type="project" value="UniProtKB-KW"/>
</dbReference>
<dbReference type="EMBL" id="DF933811">
    <property type="protein sequence ID" value="GAM34689.1"/>
    <property type="molecule type" value="Genomic_DNA"/>
</dbReference>
<evidence type="ECO:0000256" key="1">
    <source>
        <dbReference type="ARBA" id="ARBA00022801"/>
    </source>
</evidence>
<proteinExistence type="predicted"/>
<reference evidence="4" key="1">
    <citation type="journal article" date="2015" name="Genome Announc.">
        <title>Draft genome sequence of Talaromyces cellulolyticus strain Y-94, a source of lignocellulosic biomass-degrading enzymes.</title>
        <authorList>
            <person name="Fujii T."/>
            <person name="Koike H."/>
            <person name="Sawayama S."/>
            <person name="Yano S."/>
            <person name="Inoue H."/>
        </authorList>
    </citation>
    <scope>NUCLEOTIDE SEQUENCE [LARGE SCALE GENOMIC DNA]</scope>
    <source>
        <strain evidence="4">Y-94</strain>
    </source>
</reference>
<evidence type="ECO:0000313" key="3">
    <source>
        <dbReference type="EMBL" id="GAM34689.1"/>
    </source>
</evidence>
<accession>A0A6V8H1Z8</accession>
<organism evidence="3 4">
    <name type="scientific">Talaromyces pinophilus</name>
    <name type="common">Penicillium pinophilum</name>
    <dbReference type="NCBI Taxonomy" id="128442"/>
    <lineage>
        <taxon>Eukaryota</taxon>
        <taxon>Fungi</taxon>
        <taxon>Dikarya</taxon>
        <taxon>Ascomycota</taxon>
        <taxon>Pezizomycotina</taxon>
        <taxon>Eurotiomycetes</taxon>
        <taxon>Eurotiomycetidae</taxon>
        <taxon>Eurotiales</taxon>
        <taxon>Trichocomaceae</taxon>
        <taxon>Talaromyces</taxon>
        <taxon>Talaromyces sect. Talaromyces</taxon>
    </lineage>
</organism>
<sequence length="319" mass="35690">MLPLMKYVYLSALLSQLATAATPSTLSDRDESSFKWKLKKFKSLVTFGDSYTDESRFGYFYSHNGSAPPVGWVDPISNNTASGGYTWARYVAFDAKVNLYDYAVSGAVCSNEITPRWISAINGDFPSVLEYEIPAYVADMPGKTLPDYTECVFSALDKIYANGARFFVLQNVIPLQLAPLYATPGNGGVYPNPDGTTNVTEVSYRMWESVKSVNDIYKYQLPYELLIQNRYPGAQFALMDMYSIIADIYYNPDQYLASPANVTGYIEQCDASGTCSLAANQESFLWFNSLHPSWKTDSIIAERFVEVVKGQSKYATYWG</sequence>
<dbReference type="PANTHER" id="PTHR45648">
    <property type="entry name" value="GDSL LIPASE/ACYLHYDROLASE FAMILY PROTEIN (AFU_ORTHOLOGUE AFUA_4G14700)"/>
    <property type="match status" value="1"/>
</dbReference>
<feature type="chain" id="PRO_5027921082" evidence="2">
    <location>
        <begin position="21"/>
        <end position="319"/>
    </location>
</feature>
<keyword evidence="2" id="KW-0732">Signal</keyword>
<dbReference type="InterPro" id="IPR036514">
    <property type="entry name" value="SGNH_hydro_sf"/>
</dbReference>
<dbReference type="AlphaFoldDB" id="A0A6V8H1Z8"/>
<evidence type="ECO:0000256" key="2">
    <source>
        <dbReference type="SAM" id="SignalP"/>
    </source>
</evidence>
<keyword evidence="1" id="KW-0378">Hydrolase</keyword>
<dbReference type="InterPro" id="IPR051058">
    <property type="entry name" value="GDSL_Est/Lipase"/>
</dbReference>
<feature type="signal peptide" evidence="2">
    <location>
        <begin position="1"/>
        <end position="20"/>
    </location>
</feature>
<gene>
    <name evidence="3" type="ORF">TCE0_015r02426</name>
</gene>
<evidence type="ECO:0000313" key="4">
    <source>
        <dbReference type="Proteomes" id="UP000053095"/>
    </source>
</evidence>
<dbReference type="Proteomes" id="UP000053095">
    <property type="component" value="Unassembled WGS sequence"/>
</dbReference>
<dbReference type="SUPFAM" id="SSF52266">
    <property type="entry name" value="SGNH hydrolase"/>
    <property type="match status" value="1"/>
</dbReference>
<comment type="caution">
    <text evidence="3">The sequence shown here is derived from an EMBL/GenBank/DDBJ whole genome shotgun (WGS) entry which is preliminary data.</text>
</comment>
<dbReference type="PANTHER" id="PTHR45648:SF22">
    <property type="entry name" value="GDSL LIPASE_ACYLHYDROLASE FAMILY PROTEIN (AFU_ORTHOLOGUE AFUA_4G14700)"/>
    <property type="match status" value="1"/>
</dbReference>
<name>A0A6V8H1Z8_TALPI</name>
<keyword evidence="4" id="KW-1185">Reference proteome</keyword>
<protein>
    <submittedName>
        <fullName evidence="3">GDSL lipase/acylhydrolase family protein</fullName>
    </submittedName>
</protein>
<dbReference type="Gene3D" id="3.40.50.1110">
    <property type="entry name" value="SGNH hydrolase"/>
    <property type="match status" value="1"/>
</dbReference>